<feature type="transmembrane region" description="Helical" evidence="4">
    <location>
        <begin position="225"/>
        <end position="247"/>
    </location>
</feature>
<dbReference type="eggNOG" id="KOG2504">
    <property type="taxonomic scope" value="Eukaryota"/>
</dbReference>
<reference evidence="5 6" key="2">
    <citation type="journal article" date="2012" name="Open Biol.">
        <title>Characteristics of nucleosomes and linker DNA regions on the genome of the basidiomycete Mixia osmundae revealed by mono- and dinucleosome mapping.</title>
        <authorList>
            <person name="Nishida H."/>
            <person name="Kondo S."/>
            <person name="Matsumoto T."/>
            <person name="Suzuki Y."/>
            <person name="Yoshikawa H."/>
            <person name="Taylor T.D."/>
            <person name="Sugiyama J."/>
        </authorList>
    </citation>
    <scope>NUCLEOTIDE SEQUENCE [LARGE SCALE GENOMIC DNA]</scope>
    <source>
        <strain evidence="6">CBS 9802 / IAM 14324 / JCM 22182 / KY 12970</strain>
    </source>
</reference>
<comment type="caution">
    <text evidence="5">The sequence shown here is derived from an EMBL/GenBank/DDBJ whole genome shotgun (WGS) entry which is preliminary data.</text>
</comment>
<dbReference type="PANTHER" id="PTHR11360:SF315">
    <property type="entry name" value="TRANSPORTER MCH2-RELATED"/>
    <property type="match status" value="1"/>
</dbReference>
<feature type="compositionally biased region" description="Basic and acidic residues" evidence="3">
    <location>
        <begin position="1"/>
        <end position="31"/>
    </location>
</feature>
<feature type="transmembrane region" description="Helical" evidence="4">
    <location>
        <begin position="138"/>
        <end position="157"/>
    </location>
</feature>
<dbReference type="InterPro" id="IPR036259">
    <property type="entry name" value="MFS_trans_sf"/>
</dbReference>
<dbReference type="HOGENOM" id="CLU_001265_1_2_1"/>
<feature type="transmembrane region" description="Helical" evidence="4">
    <location>
        <begin position="267"/>
        <end position="288"/>
    </location>
</feature>
<organism evidence="5 6">
    <name type="scientific">Mixia osmundae (strain CBS 9802 / IAM 14324 / JCM 22182 / KY 12970)</name>
    <dbReference type="NCBI Taxonomy" id="764103"/>
    <lineage>
        <taxon>Eukaryota</taxon>
        <taxon>Fungi</taxon>
        <taxon>Dikarya</taxon>
        <taxon>Basidiomycota</taxon>
        <taxon>Pucciniomycotina</taxon>
        <taxon>Mixiomycetes</taxon>
        <taxon>Mixiales</taxon>
        <taxon>Mixiaceae</taxon>
        <taxon>Mixia</taxon>
    </lineage>
</organism>
<keyword evidence="6" id="KW-1185">Reference proteome</keyword>
<evidence type="ECO:0000313" key="5">
    <source>
        <dbReference type="EMBL" id="GAA94245.1"/>
    </source>
</evidence>
<comment type="subcellular location">
    <subcellularLocation>
        <location evidence="1">Membrane</location>
        <topology evidence="1">Multi-pass membrane protein</topology>
    </subcellularLocation>
</comment>
<feature type="transmembrane region" description="Helical" evidence="4">
    <location>
        <begin position="109"/>
        <end position="131"/>
    </location>
</feature>
<keyword evidence="4" id="KW-0812">Transmembrane</keyword>
<dbReference type="Gene3D" id="1.20.1250.20">
    <property type="entry name" value="MFS general substrate transporter like domains"/>
    <property type="match status" value="2"/>
</dbReference>
<dbReference type="InterPro" id="IPR011701">
    <property type="entry name" value="MFS"/>
</dbReference>
<evidence type="ECO:0000256" key="3">
    <source>
        <dbReference type="SAM" id="MobiDB-lite"/>
    </source>
</evidence>
<evidence type="ECO:0000313" key="6">
    <source>
        <dbReference type="Proteomes" id="UP000009131"/>
    </source>
</evidence>
<feature type="transmembrane region" description="Helical" evidence="4">
    <location>
        <begin position="434"/>
        <end position="455"/>
    </location>
</feature>
<dbReference type="EMBL" id="BABT02000028">
    <property type="protein sequence ID" value="GAA94245.1"/>
    <property type="molecule type" value="Genomic_DNA"/>
</dbReference>
<accession>G7DUI5</accession>
<dbReference type="SUPFAM" id="SSF103473">
    <property type="entry name" value="MFS general substrate transporter"/>
    <property type="match status" value="1"/>
</dbReference>
<dbReference type="OrthoDB" id="2213137at2759"/>
<name>G7DUI5_MIXOS</name>
<dbReference type="PANTHER" id="PTHR11360">
    <property type="entry name" value="MONOCARBOXYLATE TRANSPORTER"/>
    <property type="match status" value="1"/>
</dbReference>
<dbReference type="GO" id="GO:0022857">
    <property type="term" value="F:transmembrane transporter activity"/>
    <property type="evidence" value="ECO:0007669"/>
    <property type="project" value="InterPro"/>
</dbReference>
<protein>
    <recommendedName>
        <fullName evidence="7">Major facilitator superfamily (MFS) profile domain-containing protein</fullName>
    </recommendedName>
</protein>
<dbReference type="GO" id="GO:0016020">
    <property type="term" value="C:membrane"/>
    <property type="evidence" value="ECO:0007669"/>
    <property type="project" value="UniProtKB-SubCell"/>
</dbReference>
<gene>
    <name evidence="5" type="primary">Mo00894</name>
    <name evidence="5" type="ORF">E5Q_00894</name>
</gene>
<dbReference type="InParanoid" id="G7DUI5"/>
<dbReference type="Pfam" id="PF07690">
    <property type="entry name" value="MFS_1"/>
    <property type="match status" value="1"/>
</dbReference>
<dbReference type="Proteomes" id="UP000009131">
    <property type="component" value="Unassembled WGS sequence"/>
</dbReference>
<keyword evidence="4" id="KW-0472">Membrane</keyword>
<sequence length="469" mass="49936">MDVGADAHLKDTPQDADDRRNERHLLGEKPDNPGAVDSESASTLAEQANVDNEKGSTIDVIPDGGYGWVVVACVFLTNSVTWGLNSTFGVYNSFYIANNYFSGGTDLRYAMIGGLSVSAALVMAPISNYLAKRIHFKAPIVLGIILTVLGQAFAGISRNIGELFVTQGLMFGVGIGLIFIPLLPIVSQFFLKRRALALGISAAGSGAGGLVLSNTTRLAIDNISIKWALVINALISLVVLVPCVILIKGRVKATGARFEPLQVSWIWHPSFCYVWVWGFFSILGYILALYSLPAYATAGLGLSQTKGAALQSILAAGQMVGRPLIGWSLDLYGRFNMTILFTLIAGISCIAIWLPARSFGVLAFYALVQGICGGTIWASCSAVTAELIGLQDLGSALSIFWLAIVLPAQFAQPIAVGLNTYSASKLGRTGPEQYAIGIGFAGATFLAAGLVLILARHHKQQNWKLFVKT</sequence>
<feature type="transmembrane region" description="Helical" evidence="4">
    <location>
        <begin position="163"/>
        <end position="183"/>
    </location>
</feature>
<feature type="transmembrane region" description="Helical" evidence="4">
    <location>
        <begin position="337"/>
        <end position="356"/>
    </location>
</feature>
<feature type="transmembrane region" description="Helical" evidence="4">
    <location>
        <begin position="396"/>
        <end position="414"/>
    </location>
</feature>
<comment type="similarity">
    <text evidence="2">Belongs to the major facilitator superfamily. Monocarboxylate porter (TC 2.A.1.13) family.</text>
</comment>
<proteinExistence type="inferred from homology"/>
<evidence type="ECO:0000256" key="2">
    <source>
        <dbReference type="ARBA" id="ARBA00006727"/>
    </source>
</evidence>
<evidence type="ECO:0008006" key="7">
    <source>
        <dbReference type="Google" id="ProtNLM"/>
    </source>
</evidence>
<feature type="transmembrane region" description="Helical" evidence="4">
    <location>
        <begin position="308"/>
        <end position="325"/>
    </location>
</feature>
<feature type="region of interest" description="Disordered" evidence="3">
    <location>
        <begin position="1"/>
        <end position="39"/>
    </location>
</feature>
<feature type="transmembrane region" description="Helical" evidence="4">
    <location>
        <begin position="362"/>
        <end position="384"/>
    </location>
</feature>
<keyword evidence="4" id="KW-1133">Transmembrane helix</keyword>
<dbReference type="RefSeq" id="XP_014569075.1">
    <property type="nucleotide sequence ID" value="XM_014713589.1"/>
</dbReference>
<evidence type="ECO:0000256" key="1">
    <source>
        <dbReference type="ARBA" id="ARBA00004141"/>
    </source>
</evidence>
<evidence type="ECO:0000256" key="4">
    <source>
        <dbReference type="SAM" id="Phobius"/>
    </source>
</evidence>
<feature type="transmembrane region" description="Helical" evidence="4">
    <location>
        <begin position="65"/>
        <end position="84"/>
    </location>
</feature>
<dbReference type="AlphaFoldDB" id="G7DUI5"/>
<dbReference type="InterPro" id="IPR050327">
    <property type="entry name" value="Proton-linked_MCT"/>
</dbReference>
<feature type="transmembrane region" description="Helical" evidence="4">
    <location>
        <begin position="195"/>
        <end position="213"/>
    </location>
</feature>
<reference evidence="5 6" key="1">
    <citation type="journal article" date="2011" name="J. Gen. Appl. Microbiol.">
        <title>Draft genome sequencing of the enigmatic basidiomycete Mixia osmundae.</title>
        <authorList>
            <person name="Nishida H."/>
            <person name="Nagatsuka Y."/>
            <person name="Sugiyama J."/>
        </authorList>
    </citation>
    <scope>NUCLEOTIDE SEQUENCE [LARGE SCALE GENOMIC DNA]</scope>
    <source>
        <strain evidence="6">CBS 9802 / IAM 14324 / JCM 22182 / KY 12970</strain>
    </source>
</reference>
<dbReference type="OMA" id="AWCNGSI"/>